<proteinExistence type="predicted"/>
<gene>
    <name evidence="2" type="primary">HPSE-L</name>
    <name evidence="2" type="ORF">Hamer_G004419</name>
</gene>
<dbReference type="AlphaFoldDB" id="A0A8J5MTF7"/>
<evidence type="ECO:0000313" key="2">
    <source>
        <dbReference type="EMBL" id="KAG7163298.1"/>
    </source>
</evidence>
<feature type="compositionally biased region" description="Low complexity" evidence="1">
    <location>
        <begin position="265"/>
        <end position="277"/>
    </location>
</feature>
<dbReference type="EMBL" id="JAHLQT010026473">
    <property type="protein sequence ID" value="KAG7163298.1"/>
    <property type="molecule type" value="Genomic_DNA"/>
</dbReference>
<evidence type="ECO:0000313" key="3">
    <source>
        <dbReference type="Proteomes" id="UP000747542"/>
    </source>
</evidence>
<reference evidence="2" key="1">
    <citation type="journal article" date="2021" name="Sci. Adv.">
        <title>The American lobster genome reveals insights on longevity, neural, and immune adaptations.</title>
        <authorList>
            <person name="Polinski J.M."/>
            <person name="Zimin A.V."/>
            <person name="Clark K.F."/>
            <person name="Kohn A.B."/>
            <person name="Sadowski N."/>
            <person name="Timp W."/>
            <person name="Ptitsyn A."/>
            <person name="Khanna P."/>
            <person name="Romanova D.Y."/>
            <person name="Williams P."/>
            <person name="Greenwood S.J."/>
            <person name="Moroz L.L."/>
            <person name="Walt D.R."/>
            <person name="Bodnar A.G."/>
        </authorList>
    </citation>
    <scope>NUCLEOTIDE SEQUENCE</scope>
    <source>
        <strain evidence="2">GMGI-L3</strain>
    </source>
</reference>
<accession>A0A8J5MTF7</accession>
<feature type="compositionally biased region" description="Basic and acidic residues" evidence="1">
    <location>
        <begin position="199"/>
        <end position="208"/>
    </location>
</feature>
<dbReference type="PANTHER" id="PTHR46145:SF4">
    <property type="entry name" value="HEPARANASE"/>
    <property type="match status" value="1"/>
</dbReference>
<organism evidence="2 3">
    <name type="scientific">Homarus americanus</name>
    <name type="common">American lobster</name>
    <dbReference type="NCBI Taxonomy" id="6706"/>
    <lineage>
        <taxon>Eukaryota</taxon>
        <taxon>Metazoa</taxon>
        <taxon>Ecdysozoa</taxon>
        <taxon>Arthropoda</taxon>
        <taxon>Crustacea</taxon>
        <taxon>Multicrustacea</taxon>
        <taxon>Malacostraca</taxon>
        <taxon>Eumalacostraca</taxon>
        <taxon>Eucarida</taxon>
        <taxon>Decapoda</taxon>
        <taxon>Pleocyemata</taxon>
        <taxon>Astacidea</taxon>
        <taxon>Nephropoidea</taxon>
        <taxon>Nephropidae</taxon>
        <taxon>Homarus</taxon>
    </lineage>
</organism>
<feature type="region of interest" description="Disordered" evidence="1">
    <location>
        <begin position="129"/>
        <end position="162"/>
    </location>
</feature>
<feature type="compositionally biased region" description="Basic and acidic residues" evidence="1">
    <location>
        <begin position="233"/>
        <end position="255"/>
    </location>
</feature>
<feature type="region of interest" description="Disordered" evidence="1">
    <location>
        <begin position="178"/>
        <end position="288"/>
    </location>
</feature>
<feature type="compositionally biased region" description="Basic and acidic residues" evidence="1">
    <location>
        <begin position="129"/>
        <end position="144"/>
    </location>
</feature>
<dbReference type="GO" id="GO:0031012">
    <property type="term" value="C:extracellular matrix"/>
    <property type="evidence" value="ECO:0007669"/>
    <property type="project" value="TreeGrafter"/>
</dbReference>
<sequence>MRVSVLASELLRVVSRSRGATVPEGETKTLLLKVLRLKQQKPSAWNRVSSVKMRSVVEVGVKEVVREVPPTFLSVALGPRLIQHNWFNFNLSSPLVLTLTRALAPAILRMGGSAANFLTYDPTLQDFSPHRRDNSVSSFSRDDLGPVQAPQRPPPAAIAPQNVELVREVTGGGVSVESSLHTTTQRAPQPDHTSQNNTHDTKHSDRILPTHHTHHSSSTPHTRLSNLSHRTRHENFTHKEINSLSTDDRHSENKGRGNLFPTDFNSHSNSPSNQSNQDPITSQPRRYPRDVAECSCKTDYGTPTFTNFTMSGTDWRKLTDFAETVGMRLLFDLNQFYRDEDEPNAYKHKFGFSITGQRSAQDYDQLQDELSHYFLPAHSVPIVGPDVTRPKRRGYTDKLSDGLRTFSVDFLREFLSNTRTNLTAVTWHQYYMDGRTAGVKDFLSPDVLDQLVWQVAQMVTVKNQLALGAPLWLSVVLQVMSHRWYPTCYVLQVMSCRWCPTGLVLPAETGSAWGGGASGLSNAYVAGFMWLDKLGVAARGGVDLVARQTLYEGCYAMIDNNLVPNPDYWLSVLYKRLVGGRVLNVSLSQAPITTRLYAHCHNNYSHDYTPGGVVIYGMNLANESSQVALTHHLAHSPILQYLLLPSDGVLQSSPIAGSAIQQHIIGLQYGHYIFDEACRNFRDWRRLE</sequence>
<protein>
    <submittedName>
        <fullName evidence="2">Heparanase-like</fullName>
    </submittedName>
</protein>
<dbReference type="GO" id="GO:0005615">
    <property type="term" value="C:extracellular space"/>
    <property type="evidence" value="ECO:0007669"/>
    <property type="project" value="TreeGrafter"/>
</dbReference>
<keyword evidence="3" id="KW-1185">Reference proteome</keyword>
<dbReference type="SUPFAM" id="SSF51445">
    <property type="entry name" value="(Trans)glycosidases"/>
    <property type="match status" value="1"/>
</dbReference>
<evidence type="ECO:0000256" key="1">
    <source>
        <dbReference type="SAM" id="MobiDB-lite"/>
    </source>
</evidence>
<dbReference type="Proteomes" id="UP000747542">
    <property type="component" value="Unassembled WGS sequence"/>
</dbReference>
<name>A0A8J5MTF7_HOMAM</name>
<feature type="compositionally biased region" description="Polar residues" evidence="1">
    <location>
        <begin position="178"/>
        <end position="198"/>
    </location>
</feature>
<dbReference type="Gene3D" id="3.20.20.80">
    <property type="entry name" value="Glycosidases"/>
    <property type="match status" value="2"/>
</dbReference>
<dbReference type="InterPro" id="IPR017853">
    <property type="entry name" value="GH"/>
</dbReference>
<comment type="caution">
    <text evidence="2">The sequence shown here is derived from an EMBL/GenBank/DDBJ whole genome shotgun (WGS) entry which is preliminary data.</text>
</comment>
<dbReference type="PANTHER" id="PTHR46145">
    <property type="entry name" value="HEPARANASE"/>
    <property type="match status" value="1"/>
</dbReference>